<feature type="domain" description="SWIM-type" evidence="6">
    <location>
        <begin position="752"/>
        <end position="786"/>
    </location>
</feature>
<keyword evidence="3" id="KW-0862">Zinc</keyword>
<reference evidence="7" key="1">
    <citation type="journal article" date="2011" name="Mol. Plant Microbe Interact.">
        <title>Cloning and characterization of r3b; members of the r3 superfamily of late blight resistance genes show sequence and functional divergence.</title>
        <authorList>
            <person name="Li G."/>
            <person name="Huang S."/>
            <person name="Guo X."/>
            <person name="Li Y."/>
            <person name="yang Y."/>
            <person name="Guo Z."/>
            <person name="Kuang H."/>
            <person name="Rietman H."/>
            <person name="Bergervoet M."/>
            <person name="Vleeshouwers V.G.A.A."/>
            <person name="van der Vossen E.A.G."/>
            <person name="Visser R.G.F."/>
            <person name="Jacobsen E."/>
            <person name="Vossen J.H."/>
        </authorList>
    </citation>
    <scope>NUCLEOTIDE SEQUENCE</scope>
</reference>
<feature type="compositionally biased region" description="Polar residues" evidence="5">
    <location>
        <begin position="125"/>
        <end position="136"/>
    </location>
</feature>
<evidence type="ECO:0000256" key="3">
    <source>
        <dbReference type="ARBA" id="ARBA00022833"/>
    </source>
</evidence>
<dbReference type="InterPro" id="IPR017956">
    <property type="entry name" value="AT_hook_DNA-bd_motif"/>
</dbReference>
<dbReference type="PROSITE" id="PS50966">
    <property type="entry name" value="ZF_SWIM"/>
    <property type="match status" value="1"/>
</dbReference>
<feature type="region of interest" description="Disordered" evidence="5">
    <location>
        <begin position="125"/>
        <end position="253"/>
    </location>
</feature>
<evidence type="ECO:0000256" key="5">
    <source>
        <dbReference type="SAM" id="MobiDB-lite"/>
    </source>
</evidence>
<dbReference type="AlphaFoldDB" id="F8UTT6"/>
<feature type="compositionally biased region" description="Polar residues" evidence="5">
    <location>
        <begin position="1011"/>
        <end position="1026"/>
    </location>
</feature>
<dbReference type="Pfam" id="PF04434">
    <property type="entry name" value="SWIM"/>
    <property type="match status" value="1"/>
</dbReference>
<dbReference type="GO" id="GO:0008270">
    <property type="term" value="F:zinc ion binding"/>
    <property type="evidence" value="ECO:0007669"/>
    <property type="project" value="UniProtKB-KW"/>
</dbReference>
<dbReference type="InterPro" id="IPR006564">
    <property type="entry name" value="Znf_PMZ"/>
</dbReference>
<evidence type="ECO:0000256" key="2">
    <source>
        <dbReference type="ARBA" id="ARBA00022771"/>
    </source>
</evidence>
<feature type="region of interest" description="Disordered" evidence="5">
    <location>
        <begin position="825"/>
        <end position="1039"/>
    </location>
</feature>
<dbReference type="SMART" id="SM00384">
    <property type="entry name" value="AT_hook"/>
    <property type="match status" value="7"/>
</dbReference>
<dbReference type="GO" id="GO:0003677">
    <property type="term" value="F:DNA binding"/>
    <property type="evidence" value="ECO:0007669"/>
    <property type="project" value="InterPro"/>
</dbReference>
<evidence type="ECO:0000259" key="6">
    <source>
        <dbReference type="PROSITE" id="PS50966"/>
    </source>
</evidence>
<name>F8UTT6_SOLDE</name>
<sequence length="1124" mass="124347">MSGFTLVTLRWYYGGVLDLSSGQVVYSGGQVTEFLDVDVDRLSYFELRGYIKELGYTTTCTFSIKPPNSGILEDIHNDMDILDLSCSLEDRDIVEVYVKHLIDDAVVDPTLILLENVPHGYMEESGSTFNKVNEQSGVGEDPFTTFDTRSASTPTPSTTTSSPRSPFTTTTHSTTTAAPKSPSTKTPPTTTAAPRSPSTTTPVTAANPSIEDADDLVSGPVESDFLEKEGSDYSTEDSVESECGLVGDDDEDYGSDVHEEVRELRAEKRSFQRRKRKERVPVDTEEVPVGEAGADLGFDETQTGKISVEGRLGGDEPYFASSDDGSFEIDGDEFSDECVESERVHLPRTVKRRRRPSNQKIIHDPTAKKVVGQLGMVFADVNEFRRAVSKYAVQKRVQIEKCVNEPKRVRCRCKEGCPWLLFACLDKTTNDFMIKTYNPKHSCNSTTRNYLCNAKFISTHFRKRINEQPNIRVFKLQELIRKKFKIHVGKTTVRRARAKVLKDIMGDHIVEFGKILDYKDELLRTNPGSTCVVKLGEHDALGRPIFQSFYICFDPLKKAFQNCRKCIGLDGCFLKGVCRGQLLVVVAKDGNNQMLPLAWAVVEYEKKETWTWFIKLLKEDLGLGDGEDLTLITDMQKGLIGVILNILPLAEHRMCARHILANWAKDWRDNNMSECFNSWILAARHKTIITMLDEIRVKMMTRIANLREFTNTWMCDFSPMSLKVLQENINRSMNCNIEFNGVDGFEVKEGPFQHSVDLGRWTCSCRVWQLKGIPCAHAVAAIYFKKCEPLDYIDNCYSKATYLRTYANVLQPVTNMEMWPVSTNPTVAPPEIKSMPGRPGKLRKKEAGESKKSGKLPRTGLAMTCSNCNIRGHNKRGCPQRVESSTREEPSNIDKGNGKTSGLGRPKKTQTEGEHSTKRSRGRPPAAPSASPGPAKRSRGRPPAAPSASPGPAKRSRGRPLAVPSASAALTKGARGRPPNASATPAKSARGRPPAAASAPPTCPSPANYHVGSSTPADYQLTNSNKGRGRGRGSTTSYKRQTVIGMGVFQDENGFKALNPGMSSCKIFSTGTTKVTKSADVTGDIGYKPSTAPKLKWNGKAAISTSKLQEMREEQRKKSKGSSS</sequence>
<keyword evidence="1" id="KW-0479">Metal-binding</keyword>
<dbReference type="PANTHER" id="PTHR31973:SF197">
    <property type="entry name" value="SWIM-TYPE DOMAIN-CONTAINING PROTEIN"/>
    <property type="match status" value="1"/>
</dbReference>
<feature type="region of interest" description="Disordered" evidence="5">
    <location>
        <begin position="1098"/>
        <end position="1124"/>
    </location>
</feature>
<organism evidence="7">
    <name type="scientific">Solanum demissum</name>
    <name type="common">Wild potato</name>
    <dbReference type="NCBI Taxonomy" id="50514"/>
    <lineage>
        <taxon>Eukaryota</taxon>
        <taxon>Viridiplantae</taxon>
        <taxon>Streptophyta</taxon>
        <taxon>Embryophyta</taxon>
        <taxon>Tracheophyta</taxon>
        <taxon>Spermatophyta</taxon>
        <taxon>Magnoliopsida</taxon>
        <taxon>eudicotyledons</taxon>
        <taxon>Gunneridae</taxon>
        <taxon>Pentapetalae</taxon>
        <taxon>asterids</taxon>
        <taxon>lamiids</taxon>
        <taxon>Solanales</taxon>
        <taxon>Solanaceae</taxon>
        <taxon>Solanoideae</taxon>
        <taxon>Solaneae</taxon>
        <taxon>Solanum</taxon>
    </lineage>
</organism>
<dbReference type="InterPro" id="IPR018289">
    <property type="entry name" value="MULE_transposase_dom"/>
</dbReference>
<dbReference type="Pfam" id="PF10551">
    <property type="entry name" value="MULE"/>
    <property type="match status" value="1"/>
</dbReference>
<evidence type="ECO:0000313" key="7">
    <source>
        <dbReference type="EMBL" id="AEH25587.1"/>
    </source>
</evidence>
<feature type="compositionally biased region" description="Low complexity" evidence="5">
    <location>
        <begin position="985"/>
        <end position="1000"/>
    </location>
</feature>
<feature type="compositionally biased region" description="Low complexity" evidence="5">
    <location>
        <begin position="148"/>
        <end position="209"/>
    </location>
</feature>
<dbReference type="InterPro" id="IPR058594">
    <property type="entry name" value="PB1-like_dom_pln"/>
</dbReference>
<dbReference type="EMBL" id="JF900492">
    <property type="protein sequence ID" value="AEH25587.1"/>
    <property type="molecule type" value="Genomic_DNA"/>
</dbReference>
<dbReference type="PRINTS" id="PR00929">
    <property type="entry name" value="ATHOOK"/>
</dbReference>
<dbReference type="PANTHER" id="PTHR31973">
    <property type="entry name" value="POLYPROTEIN, PUTATIVE-RELATED"/>
    <property type="match status" value="1"/>
</dbReference>
<evidence type="ECO:0000256" key="4">
    <source>
        <dbReference type="PROSITE-ProRule" id="PRU00325"/>
    </source>
</evidence>
<dbReference type="InterPro" id="IPR007527">
    <property type="entry name" value="Znf_SWIM"/>
</dbReference>
<dbReference type="Pfam" id="PF03108">
    <property type="entry name" value="DBD_Tnp_Mut"/>
    <property type="match status" value="1"/>
</dbReference>
<dbReference type="SMART" id="SM00575">
    <property type="entry name" value="ZnF_PMZ"/>
    <property type="match status" value="1"/>
</dbReference>
<proteinExistence type="predicted"/>
<dbReference type="InterPro" id="IPR004332">
    <property type="entry name" value="Transposase_MuDR"/>
</dbReference>
<dbReference type="Pfam" id="PF26130">
    <property type="entry name" value="PB1-like"/>
    <property type="match status" value="1"/>
</dbReference>
<evidence type="ECO:0000256" key="1">
    <source>
        <dbReference type="ARBA" id="ARBA00022723"/>
    </source>
</evidence>
<protein>
    <submittedName>
        <fullName evidence="7">Transposase</fullName>
    </submittedName>
</protein>
<keyword evidence="2 4" id="KW-0863">Zinc-finger</keyword>
<accession>F8UTT6</accession>